<dbReference type="PANTHER" id="PTHR13421">
    <property type="entry name" value="SNRNA-ACTIVATING PROTEIN COMPLEX SUBUNIT 3"/>
    <property type="match status" value="1"/>
</dbReference>
<dbReference type="GO" id="GO:0003681">
    <property type="term" value="F:bent DNA binding"/>
    <property type="evidence" value="ECO:0007669"/>
    <property type="project" value="TreeGrafter"/>
</dbReference>
<dbReference type="Proteomes" id="UP000054359">
    <property type="component" value="Unassembled WGS sequence"/>
</dbReference>
<evidence type="ECO:0000256" key="5">
    <source>
        <dbReference type="ARBA" id="ARBA00023125"/>
    </source>
</evidence>
<protein>
    <recommendedName>
        <fullName evidence="3">snRNA-activating protein complex subunit 3</fullName>
    </recommendedName>
    <alternativeName>
        <fullName evidence="10">Small nuclear RNA-activating complex polypeptide 3</fullName>
    </alternativeName>
</protein>
<keyword evidence="5" id="KW-0238">DNA-binding</keyword>
<feature type="non-terminal residue" evidence="11">
    <location>
        <position position="366"/>
    </location>
</feature>
<dbReference type="GO" id="GO:0005634">
    <property type="term" value="C:nucleus"/>
    <property type="evidence" value="ECO:0007669"/>
    <property type="project" value="UniProtKB-SubCell"/>
</dbReference>
<gene>
    <name evidence="11" type="ORF">X975_14892</name>
</gene>
<evidence type="ECO:0000256" key="6">
    <source>
        <dbReference type="ARBA" id="ARBA00023163"/>
    </source>
</evidence>
<name>A0A087SXM4_STEMI</name>
<evidence type="ECO:0000313" key="12">
    <source>
        <dbReference type="Proteomes" id="UP000054359"/>
    </source>
</evidence>
<comment type="similarity">
    <text evidence="2">Belongs to the SNAPC3/SRD2 family.</text>
</comment>
<proteinExistence type="inferred from homology"/>
<dbReference type="OMA" id="YFCHNCF"/>
<dbReference type="GO" id="GO:0001006">
    <property type="term" value="F:RNA polymerase III type 3 promoter sequence-specific DNA binding"/>
    <property type="evidence" value="ECO:0007669"/>
    <property type="project" value="TreeGrafter"/>
</dbReference>
<evidence type="ECO:0000256" key="4">
    <source>
        <dbReference type="ARBA" id="ARBA00023015"/>
    </source>
</evidence>
<evidence type="ECO:0000256" key="3">
    <source>
        <dbReference type="ARBA" id="ARBA00013634"/>
    </source>
</evidence>
<evidence type="ECO:0000256" key="2">
    <source>
        <dbReference type="ARBA" id="ARBA00010410"/>
    </source>
</evidence>
<dbReference type="GO" id="GO:0042795">
    <property type="term" value="P:snRNA transcription by RNA polymerase II"/>
    <property type="evidence" value="ECO:0007669"/>
    <property type="project" value="TreeGrafter"/>
</dbReference>
<evidence type="ECO:0000256" key="8">
    <source>
        <dbReference type="ARBA" id="ARBA00025193"/>
    </source>
</evidence>
<evidence type="ECO:0000256" key="10">
    <source>
        <dbReference type="ARBA" id="ARBA00029606"/>
    </source>
</evidence>
<dbReference type="STRING" id="407821.A0A087SXM4"/>
<dbReference type="GO" id="GO:0042796">
    <property type="term" value="P:snRNA transcription by RNA polymerase III"/>
    <property type="evidence" value="ECO:0007669"/>
    <property type="project" value="TreeGrafter"/>
</dbReference>
<comment type="function">
    <text evidence="8">Part of the SNAPc complex required for the transcription of both RNA polymerase II and III small-nuclear RNA genes. Binds to the proximal sequence element (PSE), a non-TATA-box basal promoter element common to these 2 types of genes. Recruits TBP and BRF2 to the U6 snRNA TATA box.</text>
</comment>
<evidence type="ECO:0000256" key="1">
    <source>
        <dbReference type="ARBA" id="ARBA00004123"/>
    </source>
</evidence>
<keyword evidence="4" id="KW-0805">Transcription regulation</keyword>
<organism evidence="11 12">
    <name type="scientific">Stegodyphus mimosarum</name>
    <name type="common">African social velvet spider</name>
    <dbReference type="NCBI Taxonomy" id="407821"/>
    <lineage>
        <taxon>Eukaryota</taxon>
        <taxon>Metazoa</taxon>
        <taxon>Ecdysozoa</taxon>
        <taxon>Arthropoda</taxon>
        <taxon>Chelicerata</taxon>
        <taxon>Arachnida</taxon>
        <taxon>Araneae</taxon>
        <taxon>Araneomorphae</taxon>
        <taxon>Entelegynae</taxon>
        <taxon>Eresoidea</taxon>
        <taxon>Eresidae</taxon>
        <taxon>Stegodyphus</taxon>
    </lineage>
</organism>
<dbReference type="OrthoDB" id="46583at2759"/>
<dbReference type="GO" id="GO:0000978">
    <property type="term" value="F:RNA polymerase II cis-regulatory region sequence-specific DNA binding"/>
    <property type="evidence" value="ECO:0007669"/>
    <property type="project" value="TreeGrafter"/>
</dbReference>
<dbReference type="EMBL" id="KK112427">
    <property type="protein sequence ID" value="KFM57613.1"/>
    <property type="molecule type" value="Genomic_DNA"/>
</dbReference>
<dbReference type="Pfam" id="PF12251">
    <property type="entry name" value="SNAPC3"/>
    <property type="match status" value="1"/>
</dbReference>
<keyword evidence="7" id="KW-0539">Nucleus</keyword>
<dbReference type="GO" id="GO:0019185">
    <property type="term" value="C:snRNA-activating protein complex"/>
    <property type="evidence" value="ECO:0007669"/>
    <property type="project" value="TreeGrafter"/>
</dbReference>
<reference evidence="11 12" key="1">
    <citation type="submission" date="2013-11" db="EMBL/GenBank/DDBJ databases">
        <title>Genome sequencing of Stegodyphus mimosarum.</title>
        <authorList>
            <person name="Bechsgaard J."/>
        </authorList>
    </citation>
    <scope>NUCLEOTIDE SEQUENCE [LARGE SCALE GENOMIC DNA]</scope>
</reference>
<dbReference type="GO" id="GO:0001046">
    <property type="term" value="F:core promoter sequence-specific DNA binding"/>
    <property type="evidence" value="ECO:0007669"/>
    <property type="project" value="TreeGrafter"/>
</dbReference>
<sequence>MENVHKSADRPWIGECINLKNFRDQWFELINYSGGEFLKGNIPEQDHLRLEEECGSAALECPYQKDIELCSELEVPEGVELKTLIEQKADLQKRVEDPQYKSFVYANSKYVNYPTPKISTYKKAKSELPFEPVSEPEIILSVQVFRPEKQSNSYIKSALPRFPVFQVDQEFLVLGSQYLTELRDKIDCISDRVIPGDFSEHPDLEPDVTCKDLYKSGFFYIDGVFYNDMRDSDCRDYSETIIKWSQDKRRGIGPFQKALMEHCQFIDLNIQLGYPYVYIHQGNCEHITVFNDVQMFSHHYCQNRNDYPLIDLKPKKRVLCMACHIYTAGWVVYENKRLPENPFFFCKQCFRNFNYDENNRKIGNFR</sequence>
<comment type="subcellular location">
    <subcellularLocation>
        <location evidence="1">Nucleus</location>
    </subcellularLocation>
</comment>
<evidence type="ECO:0000256" key="7">
    <source>
        <dbReference type="ARBA" id="ARBA00023242"/>
    </source>
</evidence>
<accession>A0A087SXM4</accession>
<evidence type="ECO:0000256" key="9">
    <source>
        <dbReference type="ARBA" id="ARBA00025958"/>
    </source>
</evidence>
<dbReference type="PANTHER" id="PTHR13421:SF16">
    <property type="entry name" value="SNRNA-ACTIVATING PROTEIN COMPLEX SUBUNIT 3"/>
    <property type="match status" value="1"/>
</dbReference>
<keyword evidence="6" id="KW-0804">Transcription</keyword>
<comment type="subunit">
    <text evidence="9">Part of the SNAPc complex composed of 5 subunits: SNAPC1, SNAPC2, SNAPC3, SNAPC4 and SNAPC5. SNAPC3 interacts with SNAPC1.</text>
</comment>
<evidence type="ECO:0000313" key="11">
    <source>
        <dbReference type="EMBL" id="KFM57613.1"/>
    </source>
</evidence>
<dbReference type="InterPro" id="IPR022042">
    <property type="entry name" value="snRNA-activating_su3"/>
</dbReference>
<keyword evidence="12" id="KW-1185">Reference proteome</keyword>
<dbReference type="AlphaFoldDB" id="A0A087SXM4"/>